<dbReference type="InterPro" id="IPR023214">
    <property type="entry name" value="HAD_sf"/>
</dbReference>
<sequence>MINKLKDKYVFFDVDGTLSEYRFNDKLYEGGCYDLGCQSLDNLLFGDLFYHARPLKTMQRLINNLDPNKAFILGTIVTNNEINQKYKWLNENYPNIKRENIIFISNTMLKPDVILAYCKHYNINIKDVVFVDDRLDALRKAESLGITSYHPSSFME</sequence>
<dbReference type="SUPFAM" id="SSF56784">
    <property type="entry name" value="HAD-like"/>
    <property type="match status" value="1"/>
</dbReference>
<dbReference type="InterPro" id="IPR036412">
    <property type="entry name" value="HAD-like_sf"/>
</dbReference>
<gene>
    <name evidence="1" type="ORF">OBE_15172</name>
</gene>
<proteinExistence type="predicted"/>
<protein>
    <submittedName>
        <fullName evidence="1">Uncharacterized protein</fullName>
    </submittedName>
</protein>
<dbReference type="EMBL" id="AJWZ01010440">
    <property type="protein sequence ID" value="EKC48434.1"/>
    <property type="molecule type" value="Genomic_DNA"/>
</dbReference>
<name>K1RZ81_9ZZZZ</name>
<organism evidence="1">
    <name type="scientific">human gut metagenome</name>
    <dbReference type="NCBI Taxonomy" id="408170"/>
    <lineage>
        <taxon>unclassified sequences</taxon>
        <taxon>metagenomes</taxon>
        <taxon>organismal metagenomes</taxon>
    </lineage>
</organism>
<dbReference type="AlphaFoldDB" id="K1RZ81"/>
<reference evidence="1" key="1">
    <citation type="journal article" date="2013" name="Environ. Microbiol.">
        <title>Microbiota from the distal guts of lean and obese adolescents exhibit partial functional redundancy besides clear differences in community structure.</title>
        <authorList>
            <person name="Ferrer M."/>
            <person name="Ruiz A."/>
            <person name="Lanza F."/>
            <person name="Haange S.B."/>
            <person name="Oberbach A."/>
            <person name="Till H."/>
            <person name="Bargiela R."/>
            <person name="Campoy C."/>
            <person name="Segura M.T."/>
            <person name="Richter M."/>
            <person name="von Bergen M."/>
            <person name="Seifert J."/>
            <person name="Suarez A."/>
        </authorList>
    </citation>
    <scope>NUCLEOTIDE SEQUENCE</scope>
</reference>
<accession>K1RZ81</accession>
<evidence type="ECO:0000313" key="1">
    <source>
        <dbReference type="EMBL" id="EKC48434.1"/>
    </source>
</evidence>
<dbReference type="Gene3D" id="3.40.50.1000">
    <property type="entry name" value="HAD superfamily/HAD-like"/>
    <property type="match status" value="1"/>
</dbReference>
<comment type="caution">
    <text evidence="1">The sequence shown here is derived from an EMBL/GenBank/DDBJ whole genome shotgun (WGS) entry which is preliminary data.</text>
</comment>